<protein>
    <submittedName>
        <fullName evidence="2">Uncharacterized protein</fullName>
    </submittedName>
</protein>
<dbReference type="AlphaFoldDB" id="A0A6G9D0Q2"/>
<keyword evidence="1" id="KW-1133">Transmembrane helix</keyword>
<evidence type="ECO:0000313" key="2">
    <source>
        <dbReference type="EMBL" id="QIP42873.1"/>
    </source>
</evidence>
<gene>
    <name evidence="2" type="ORF">G9444_5630</name>
</gene>
<evidence type="ECO:0000313" key="3">
    <source>
        <dbReference type="Proteomes" id="UP000502345"/>
    </source>
</evidence>
<reference evidence="2 3" key="1">
    <citation type="submission" date="2020-03" db="EMBL/GenBank/DDBJ databases">
        <title>Screen low temperature-resistant strains for efficient degradation of petroleum hydrocarbons under the low temperature.</title>
        <authorList>
            <person name="Wang Y."/>
            <person name="Chen J."/>
        </authorList>
    </citation>
    <scope>NUCLEOTIDE SEQUENCE [LARGE SCALE GENOMIC DNA]</scope>
    <source>
        <strain evidence="2 3">KB1</strain>
    </source>
</reference>
<feature type="transmembrane region" description="Helical" evidence="1">
    <location>
        <begin position="121"/>
        <end position="141"/>
    </location>
</feature>
<evidence type="ECO:0000256" key="1">
    <source>
        <dbReference type="SAM" id="Phobius"/>
    </source>
</evidence>
<feature type="transmembrane region" description="Helical" evidence="1">
    <location>
        <begin position="21"/>
        <end position="41"/>
    </location>
</feature>
<proteinExistence type="predicted"/>
<dbReference type="Proteomes" id="UP000502345">
    <property type="component" value="Chromosome"/>
</dbReference>
<dbReference type="EMBL" id="CP050124">
    <property type="protein sequence ID" value="QIP42873.1"/>
    <property type="molecule type" value="Genomic_DNA"/>
</dbReference>
<accession>A0A6G9D0Q2</accession>
<keyword evidence="1" id="KW-0812">Transmembrane</keyword>
<name>A0A6G9D0Q2_RHOER</name>
<dbReference type="RefSeq" id="WP_050656053.1">
    <property type="nucleotide sequence ID" value="NZ_CP050124.1"/>
</dbReference>
<sequence length="152" mass="16436">MEQLEPMRPVSVAVDTRIKTPLWKMVVLYPAVTSVFMFAALTTRTGIGLVVLGLAIFVVGATTYAMSERRMLRENSGVRVPYFAGPPVAPRHVDLLAAAGMPLLTSGAVLTVRASEAARPWVFISVFVIAMVLAITVPMVVHNARVKRTESA</sequence>
<feature type="transmembrane region" description="Helical" evidence="1">
    <location>
        <begin position="47"/>
        <end position="66"/>
    </location>
</feature>
<organism evidence="2 3">
    <name type="scientific">Rhodococcus erythropolis</name>
    <name type="common">Arthrobacter picolinophilus</name>
    <dbReference type="NCBI Taxonomy" id="1833"/>
    <lineage>
        <taxon>Bacteria</taxon>
        <taxon>Bacillati</taxon>
        <taxon>Actinomycetota</taxon>
        <taxon>Actinomycetes</taxon>
        <taxon>Mycobacteriales</taxon>
        <taxon>Nocardiaceae</taxon>
        <taxon>Rhodococcus</taxon>
        <taxon>Rhodococcus erythropolis group</taxon>
    </lineage>
</organism>
<keyword evidence="1" id="KW-0472">Membrane</keyword>